<evidence type="ECO:0000256" key="1">
    <source>
        <dbReference type="ARBA" id="ARBA00001974"/>
    </source>
</evidence>
<feature type="coiled-coil region" evidence="8">
    <location>
        <begin position="91"/>
        <end position="118"/>
    </location>
</feature>
<dbReference type="Pfam" id="PF01266">
    <property type="entry name" value="DAO"/>
    <property type="match status" value="1"/>
</dbReference>
<keyword evidence="6" id="KW-0560">Oxidoreductase</keyword>
<dbReference type="AlphaFoldDB" id="A0A7I8VAM7"/>
<keyword evidence="11" id="KW-1185">Reference proteome</keyword>
<evidence type="ECO:0000256" key="4">
    <source>
        <dbReference type="ARBA" id="ARBA00022630"/>
    </source>
</evidence>
<accession>A0A7I8VAM7</accession>
<reference evidence="10 11" key="1">
    <citation type="submission" date="2020-08" db="EMBL/GenBank/DDBJ databases">
        <authorList>
            <person name="Hejnol A."/>
        </authorList>
    </citation>
    <scope>NUCLEOTIDE SEQUENCE [LARGE SCALE GENOMIC DNA]</scope>
</reference>
<feature type="domain" description="FAD dependent oxidoreductase" evidence="9">
    <location>
        <begin position="5"/>
        <end position="358"/>
    </location>
</feature>
<dbReference type="InterPro" id="IPR045170">
    <property type="entry name" value="MTOX"/>
</dbReference>
<evidence type="ECO:0000259" key="9">
    <source>
        <dbReference type="Pfam" id="PF01266"/>
    </source>
</evidence>
<dbReference type="GO" id="GO:0033514">
    <property type="term" value="P:L-lysine catabolic process to acetyl-CoA via L-pipecolate"/>
    <property type="evidence" value="ECO:0007669"/>
    <property type="project" value="TreeGrafter"/>
</dbReference>
<evidence type="ECO:0000256" key="8">
    <source>
        <dbReference type="SAM" id="Coils"/>
    </source>
</evidence>
<dbReference type="SUPFAM" id="SSF51905">
    <property type="entry name" value="FAD/NAD(P)-binding domain"/>
    <property type="match status" value="1"/>
</dbReference>
<dbReference type="EMBL" id="CAJFCJ010000003">
    <property type="protein sequence ID" value="CAD5113251.1"/>
    <property type="molecule type" value="Genomic_DNA"/>
</dbReference>
<dbReference type="OrthoDB" id="424974at2759"/>
<dbReference type="PANTHER" id="PTHR10961:SF46">
    <property type="entry name" value="PEROXISOMAL SARCOSINE OXIDASE"/>
    <property type="match status" value="1"/>
</dbReference>
<keyword evidence="5" id="KW-0274">FAD</keyword>
<dbReference type="NCBIfam" id="NF008425">
    <property type="entry name" value="PRK11259.1"/>
    <property type="match status" value="1"/>
</dbReference>
<protein>
    <recommendedName>
        <fullName evidence="3">sarcosine oxidasee (formaldehyde-forming)</fullName>
        <ecNumber evidence="3">1.5.3.1</ecNumber>
    </recommendedName>
</protein>
<dbReference type="FunFam" id="3.50.50.60:FF:000189">
    <property type="entry name" value="Monomeric sarcosine oxidase"/>
    <property type="match status" value="1"/>
</dbReference>
<comment type="caution">
    <text evidence="10">The sequence shown here is derived from an EMBL/GenBank/DDBJ whole genome shotgun (WGS) entry which is preliminary data.</text>
</comment>
<evidence type="ECO:0000256" key="2">
    <source>
        <dbReference type="ARBA" id="ARBA00010989"/>
    </source>
</evidence>
<keyword evidence="8" id="KW-0175">Coiled coil</keyword>
<dbReference type="Gene3D" id="3.30.9.10">
    <property type="entry name" value="D-Amino Acid Oxidase, subunit A, domain 2"/>
    <property type="match status" value="1"/>
</dbReference>
<dbReference type="PANTHER" id="PTHR10961">
    <property type="entry name" value="PEROXISOMAL SARCOSINE OXIDASE"/>
    <property type="match status" value="1"/>
</dbReference>
<evidence type="ECO:0000256" key="5">
    <source>
        <dbReference type="ARBA" id="ARBA00022827"/>
    </source>
</evidence>
<dbReference type="InterPro" id="IPR006076">
    <property type="entry name" value="FAD-dep_OxRdtase"/>
</dbReference>
<dbReference type="SUPFAM" id="SSF54373">
    <property type="entry name" value="FAD-linked reductases, C-terminal domain"/>
    <property type="match status" value="1"/>
</dbReference>
<evidence type="ECO:0000256" key="7">
    <source>
        <dbReference type="ARBA" id="ARBA00052742"/>
    </source>
</evidence>
<comment type="similarity">
    <text evidence="2">Belongs to the MSOX/MTOX family.</text>
</comment>
<dbReference type="GO" id="GO:0050660">
    <property type="term" value="F:flavin adenine dinucleotide binding"/>
    <property type="evidence" value="ECO:0007669"/>
    <property type="project" value="InterPro"/>
</dbReference>
<sequence>MEEFDVIVVGAGIMGSSTAYNCIKKGCKTLLLEQFPLPHARGSSTGHSRITRKAYSKELYANMMPEAYKLWSELETETNTQIYKKTGGIIIGKANVRYSEYEKVLKELKTEVLSLTENEIVEMLPNTNYYGFQGICDPEAGVLFADKAVKSFQSAFLRRGGSLKENEKLVNISTGSIVKITTTKGIYNGKSLIVCAGSWTNKILSELDLKLPLNPRYVKVCYWKVKDGLKKSNLPVLIDVNGVNYHGVREGVYGTPPEEYPDFYKVCMHGGKDLSDPDFRDGSDDGEEVKIISNYVSKYMPFLDSRPAIVETCIYTMTPDEDYIIDRHPNCNNIFFGAGFSGHGFKLAPVVGKLLSEMVLKQPTTFNTAPFSLHRFRNSTSKL</sequence>
<dbReference type="InterPro" id="IPR036188">
    <property type="entry name" value="FAD/NAD-bd_sf"/>
</dbReference>
<keyword evidence="4" id="KW-0285">Flavoprotein</keyword>
<dbReference type="Gene3D" id="3.50.50.60">
    <property type="entry name" value="FAD/NAD(P)-binding domain"/>
    <property type="match status" value="1"/>
</dbReference>
<name>A0A7I8VAM7_9ANNE</name>
<comment type="cofactor">
    <cofactor evidence="1">
        <name>FAD</name>
        <dbReference type="ChEBI" id="CHEBI:57692"/>
    </cofactor>
</comment>
<evidence type="ECO:0000256" key="6">
    <source>
        <dbReference type="ARBA" id="ARBA00023002"/>
    </source>
</evidence>
<dbReference type="GO" id="GO:0050031">
    <property type="term" value="F:L-pipecolate oxidase activity"/>
    <property type="evidence" value="ECO:0007669"/>
    <property type="project" value="TreeGrafter"/>
</dbReference>
<dbReference type="GO" id="GO:0008115">
    <property type="term" value="F:sarcosine oxidase activity"/>
    <property type="evidence" value="ECO:0007669"/>
    <property type="project" value="UniProtKB-EC"/>
</dbReference>
<organism evidence="10 11">
    <name type="scientific">Dimorphilus gyrociliatus</name>
    <dbReference type="NCBI Taxonomy" id="2664684"/>
    <lineage>
        <taxon>Eukaryota</taxon>
        <taxon>Metazoa</taxon>
        <taxon>Spiralia</taxon>
        <taxon>Lophotrochozoa</taxon>
        <taxon>Annelida</taxon>
        <taxon>Polychaeta</taxon>
        <taxon>Polychaeta incertae sedis</taxon>
        <taxon>Dinophilidae</taxon>
        <taxon>Dimorphilus</taxon>
    </lineage>
</organism>
<gene>
    <name evidence="10" type="ORF">DGYR_LOCUS2278</name>
</gene>
<comment type="catalytic activity">
    <reaction evidence="7">
        <text>sarcosine + O2 + H2O = formaldehyde + glycine + H2O2</text>
        <dbReference type="Rhea" id="RHEA:13313"/>
        <dbReference type="ChEBI" id="CHEBI:15377"/>
        <dbReference type="ChEBI" id="CHEBI:15379"/>
        <dbReference type="ChEBI" id="CHEBI:16240"/>
        <dbReference type="ChEBI" id="CHEBI:16842"/>
        <dbReference type="ChEBI" id="CHEBI:57305"/>
        <dbReference type="ChEBI" id="CHEBI:57433"/>
        <dbReference type="EC" id="1.5.3.1"/>
    </reaction>
</comment>
<evidence type="ECO:0000313" key="10">
    <source>
        <dbReference type="EMBL" id="CAD5113251.1"/>
    </source>
</evidence>
<dbReference type="GO" id="GO:0005777">
    <property type="term" value="C:peroxisome"/>
    <property type="evidence" value="ECO:0007669"/>
    <property type="project" value="TreeGrafter"/>
</dbReference>
<dbReference type="Proteomes" id="UP000549394">
    <property type="component" value="Unassembled WGS sequence"/>
</dbReference>
<dbReference type="EC" id="1.5.3.1" evidence="3"/>
<proteinExistence type="inferred from homology"/>
<evidence type="ECO:0000256" key="3">
    <source>
        <dbReference type="ARBA" id="ARBA00012769"/>
    </source>
</evidence>
<evidence type="ECO:0000313" key="11">
    <source>
        <dbReference type="Proteomes" id="UP000549394"/>
    </source>
</evidence>